<dbReference type="RefSeq" id="WP_011368340.1">
    <property type="nucleotide sequence ID" value="NC_007519.1"/>
</dbReference>
<dbReference type="KEGG" id="dde:Dde_2478"/>
<sequence length="134" mass="15289">MNTSDNGSTRPRHPVDALSTFLEDTARQIRRLEQQAEHALHEKNDQQEYRRLLAEKATVLSELPALAEARVAALPDSVAGAVRERLERFAQSASNALRIGSIFYMSALLYPEHHKEGDKNDLERYADEVRDIRY</sequence>
<reference evidence="2 3" key="1">
    <citation type="journal article" date="2011" name="J. Bacteriol.">
        <title>Complete genome sequence and updated annotation of Desulfovibrio alaskensis G20.</title>
        <authorList>
            <person name="Hauser L.J."/>
            <person name="Land M.L."/>
            <person name="Brown S.D."/>
            <person name="Larimer F."/>
            <person name="Keller K.L."/>
            <person name="Rapp-Giles B.J."/>
            <person name="Price M.N."/>
            <person name="Lin M."/>
            <person name="Bruce D.C."/>
            <person name="Detter J.C."/>
            <person name="Tapia R."/>
            <person name="Han C.S."/>
            <person name="Goodwin L.A."/>
            <person name="Cheng J.F."/>
            <person name="Pitluck S."/>
            <person name="Copeland A."/>
            <person name="Lucas S."/>
            <person name="Nolan M."/>
            <person name="Lapidus A.L."/>
            <person name="Palumbo A.V."/>
            <person name="Wall J.D."/>
        </authorList>
    </citation>
    <scope>NUCLEOTIDE SEQUENCE [LARGE SCALE GENOMIC DNA]</scope>
    <source>
        <strain evidence="3">ATCC BAA 1058 / DSM 17464 / G20</strain>
    </source>
</reference>
<feature type="coiled-coil region" evidence="1">
    <location>
        <begin position="15"/>
        <end position="49"/>
    </location>
</feature>
<proteinExistence type="predicted"/>
<dbReference type="HOGENOM" id="CLU_154430_0_0_7"/>
<dbReference type="EMBL" id="CP000112">
    <property type="protein sequence ID" value="ABB39275.1"/>
    <property type="molecule type" value="Genomic_DNA"/>
</dbReference>
<dbReference type="AlphaFoldDB" id="Q30YH1"/>
<dbReference type="Proteomes" id="UP000002710">
    <property type="component" value="Chromosome"/>
</dbReference>
<organism evidence="2 3">
    <name type="scientific">Oleidesulfovibrio alaskensis (strain ATCC BAA-1058 / DSM 17464 / G20)</name>
    <name type="common">Desulfovibrio alaskensis</name>
    <dbReference type="NCBI Taxonomy" id="207559"/>
    <lineage>
        <taxon>Bacteria</taxon>
        <taxon>Pseudomonadati</taxon>
        <taxon>Thermodesulfobacteriota</taxon>
        <taxon>Desulfovibrionia</taxon>
        <taxon>Desulfovibrionales</taxon>
        <taxon>Desulfovibrionaceae</taxon>
        <taxon>Oleidesulfovibrio</taxon>
    </lineage>
</organism>
<dbReference type="eggNOG" id="ENOG5034414">
    <property type="taxonomic scope" value="Bacteria"/>
</dbReference>
<evidence type="ECO:0000313" key="2">
    <source>
        <dbReference type="EMBL" id="ABB39275.1"/>
    </source>
</evidence>
<name>Q30YH1_OLEA2</name>
<accession>Q30YH1</accession>
<protein>
    <submittedName>
        <fullName evidence="2">Uncharacterized protein</fullName>
    </submittedName>
</protein>
<gene>
    <name evidence="2" type="ordered locus">Dde_2478</name>
</gene>
<keyword evidence="1" id="KW-0175">Coiled coil</keyword>
<keyword evidence="3" id="KW-1185">Reference proteome</keyword>
<evidence type="ECO:0000256" key="1">
    <source>
        <dbReference type="SAM" id="Coils"/>
    </source>
</evidence>
<evidence type="ECO:0000313" key="3">
    <source>
        <dbReference type="Proteomes" id="UP000002710"/>
    </source>
</evidence>